<evidence type="ECO:0000256" key="2">
    <source>
        <dbReference type="ARBA" id="ARBA00023239"/>
    </source>
</evidence>
<dbReference type="InterPro" id="IPR003712">
    <property type="entry name" value="Cyanate_lyase_C"/>
</dbReference>
<dbReference type="GO" id="GO:0003677">
    <property type="term" value="F:DNA binding"/>
    <property type="evidence" value="ECO:0007669"/>
    <property type="project" value="InterPro"/>
</dbReference>
<dbReference type="PIRSF" id="PIRSF001263">
    <property type="entry name" value="Cyanate_hydratas"/>
    <property type="match status" value="1"/>
</dbReference>
<dbReference type="InterPro" id="IPR036581">
    <property type="entry name" value="Cyanate_lyase_C_sf"/>
</dbReference>
<dbReference type="SMART" id="SM01116">
    <property type="entry name" value="Cyanate_lyase"/>
    <property type="match status" value="1"/>
</dbReference>
<keyword evidence="2" id="KW-0456">Lyase</keyword>
<dbReference type="Gene3D" id="3.30.1160.10">
    <property type="entry name" value="Cyanate lyase, C-terminal domain"/>
    <property type="match status" value="1"/>
</dbReference>
<protein>
    <recommendedName>
        <fullName evidence="3">Cyanate lyase C-terminal domain-containing protein</fullName>
    </recommendedName>
</protein>
<dbReference type="PANTHER" id="PTHR34186:SF2">
    <property type="entry name" value="CYANATE HYDRATASE"/>
    <property type="match status" value="1"/>
</dbReference>
<dbReference type="InterPro" id="IPR010982">
    <property type="entry name" value="Lambda_DNA-bd_dom_sf"/>
</dbReference>
<dbReference type="InterPro" id="IPR008076">
    <property type="entry name" value="Cyanase"/>
</dbReference>
<gene>
    <name evidence="4" type="ORF">WJX81_007030</name>
</gene>
<reference evidence="4 5" key="1">
    <citation type="journal article" date="2024" name="Nat. Commun.">
        <title>Phylogenomics reveals the evolutionary origins of lichenization in chlorophyte algae.</title>
        <authorList>
            <person name="Puginier C."/>
            <person name="Libourel C."/>
            <person name="Otte J."/>
            <person name="Skaloud P."/>
            <person name="Haon M."/>
            <person name="Grisel S."/>
            <person name="Petersen M."/>
            <person name="Berrin J.G."/>
            <person name="Delaux P.M."/>
            <person name="Dal Grande F."/>
            <person name="Keller J."/>
        </authorList>
    </citation>
    <scope>NUCLEOTIDE SEQUENCE [LARGE SCALE GENOMIC DNA]</scope>
    <source>
        <strain evidence="4 5">SAG 245.80</strain>
    </source>
</reference>
<dbReference type="GO" id="GO:0008824">
    <property type="term" value="F:cyanate hydratase activity"/>
    <property type="evidence" value="ECO:0007669"/>
    <property type="project" value="InterPro"/>
</dbReference>
<evidence type="ECO:0000259" key="3">
    <source>
        <dbReference type="SMART" id="SM01116"/>
    </source>
</evidence>
<feature type="domain" description="Cyanate lyase C-terminal" evidence="3">
    <location>
        <begin position="92"/>
        <end position="165"/>
    </location>
</feature>
<accession>A0AAW1R2Y9</accession>
<dbReference type="PRINTS" id="PR01693">
    <property type="entry name" value="CYANASE"/>
</dbReference>
<dbReference type="EMBL" id="JALJOU010000054">
    <property type="protein sequence ID" value="KAK9827998.1"/>
    <property type="molecule type" value="Genomic_DNA"/>
</dbReference>
<dbReference type="Proteomes" id="UP001445335">
    <property type="component" value="Unassembled WGS sequence"/>
</dbReference>
<comment type="caution">
    <text evidence="4">The sequence shown here is derived from an EMBL/GenBank/DDBJ whole genome shotgun (WGS) entry which is preliminary data.</text>
</comment>
<dbReference type="Pfam" id="PF02560">
    <property type="entry name" value="Cyanate_lyase"/>
    <property type="match status" value="1"/>
</dbReference>
<name>A0AAW1R2Y9_9CHLO</name>
<proteinExistence type="predicted"/>
<comment type="function">
    <text evidence="1">Catalyzes the reaction of cyanate with bicarbonate to produce ammonia and carbon dioxide.</text>
</comment>
<sequence length="172" mass="18937">MVPQVAEPVTRCQAVSAVGKTELARKLLLAKEASGKTFNQIAKECGLTNLYTAQLFFNQAQLKEATAPKLKAAVPGLDYVTLAAMKKAPIRMYDPQIIQDPLVYRINEAVMHYGEAIKAIANEEFGDGIASAIDMYFTLGETIGKSGEKRMVLTFNGKWLPHVEQRMEDNTA</sequence>
<dbReference type="Gene3D" id="1.10.260.40">
    <property type="entry name" value="lambda repressor-like DNA-binding domains"/>
    <property type="match status" value="1"/>
</dbReference>
<dbReference type="AlphaFoldDB" id="A0AAW1R2Y9"/>
<dbReference type="SUPFAM" id="SSF47413">
    <property type="entry name" value="lambda repressor-like DNA-binding domains"/>
    <property type="match status" value="1"/>
</dbReference>
<evidence type="ECO:0000256" key="1">
    <source>
        <dbReference type="ARBA" id="ARBA00003561"/>
    </source>
</evidence>
<dbReference type="SUPFAM" id="SSF55234">
    <property type="entry name" value="Cyanase C-terminal domain"/>
    <property type="match status" value="1"/>
</dbReference>
<evidence type="ECO:0000313" key="4">
    <source>
        <dbReference type="EMBL" id="KAK9827998.1"/>
    </source>
</evidence>
<dbReference type="PANTHER" id="PTHR34186">
    <property type="entry name" value="CYANATE HYDRATASE"/>
    <property type="match status" value="1"/>
</dbReference>
<keyword evidence="5" id="KW-1185">Reference proteome</keyword>
<organism evidence="4 5">
    <name type="scientific">Elliptochloris bilobata</name>
    <dbReference type="NCBI Taxonomy" id="381761"/>
    <lineage>
        <taxon>Eukaryota</taxon>
        <taxon>Viridiplantae</taxon>
        <taxon>Chlorophyta</taxon>
        <taxon>core chlorophytes</taxon>
        <taxon>Trebouxiophyceae</taxon>
        <taxon>Trebouxiophyceae incertae sedis</taxon>
        <taxon>Elliptochloris clade</taxon>
        <taxon>Elliptochloris</taxon>
    </lineage>
</organism>
<evidence type="ECO:0000313" key="5">
    <source>
        <dbReference type="Proteomes" id="UP001445335"/>
    </source>
</evidence>